<keyword evidence="2" id="KW-1185">Reference proteome</keyword>
<evidence type="ECO:0000313" key="2">
    <source>
        <dbReference type="Proteomes" id="UP001595846"/>
    </source>
</evidence>
<dbReference type="GeneID" id="73904875"/>
<dbReference type="AlphaFoldDB" id="A0ABD5NJS9"/>
<dbReference type="RefSeq" id="WP_256532103.1">
    <property type="nucleotide sequence ID" value="NZ_CP101824.1"/>
</dbReference>
<evidence type="ECO:0000313" key="1">
    <source>
        <dbReference type="EMBL" id="MFC3956963.1"/>
    </source>
</evidence>
<protein>
    <submittedName>
        <fullName evidence="1">Uncharacterized protein</fullName>
    </submittedName>
</protein>
<name>A0ABD5NJS9_9EURY</name>
<gene>
    <name evidence="1" type="ORF">ACFOUR_01060</name>
</gene>
<proteinExistence type="predicted"/>
<comment type="caution">
    <text evidence="1">The sequence shown here is derived from an EMBL/GenBank/DDBJ whole genome shotgun (WGS) entry which is preliminary data.</text>
</comment>
<dbReference type="EMBL" id="JBHSAQ010000001">
    <property type="protein sequence ID" value="MFC3956963.1"/>
    <property type="molecule type" value="Genomic_DNA"/>
</dbReference>
<dbReference type="Proteomes" id="UP001595846">
    <property type="component" value="Unassembled WGS sequence"/>
</dbReference>
<dbReference type="PROSITE" id="PS51257">
    <property type="entry name" value="PROKAR_LIPOPROTEIN"/>
    <property type="match status" value="1"/>
</dbReference>
<accession>A0ABD5NJS9</accession>
<sequence length="347" mass="40384">MGSSRRQYLSAVFTSFAVVTTGCVSIGPGSENKYRLKTRHVDDPIRGSGYRPYLVDPLEIESKYSIELSDAYKQDKVDQLVETGAVDTRAWELSFRTDWGTGKRDRRTCLEHDGAYYRVWVESREEVERERWVFRFDWNDTNPADDSTIITLGDNSLAGDDQRIVEAARELIPEKDDRDVSYERPRFSHAVIFHDELDPGESDLVPDPPFDYLETDDEYFRAVTERGPIEHPEQTFTVERVADSYEGYREYAKETFPDARFSDVDLSEEAIEILESATTLEGSLYSYEEEPPLSDALEEVLEPLSITEHLEPLNSYDEVIWFRDALAEFRDEWYEFELILYPEDHEH</sequence>
<organism evidence="1 2">
    <name type="scientific">Halovivax cerinus</name>
    <dbReference type="NCBI Taxonomy" id="1487865"/>
    <lineage>
        <taxon>Archaea</taxon>
        <taxon>Methanobacteriati</taxon>
        <taxon>Methanobacteriota</taxon>
        <taxon>Stenosarchaea group</taxon>
        <taxon>Halobacteria</taxon>
        <taxon>Halobacteriales</taxon>
        <taxon>Natrialbaceae</taxon>
        <taxon>Halovivax</taxon>
    </lineage>
</organism>
<reference evidence="1 2" key="1">
    <citation type="journal article" date="2019" name="Int. J. Syst. Evol. Microbiol.">
        <title>The Global Catalogue of Microorganisms (GCM) 10K type strain sequencing project: providing services to taxonomists for standard genome sequencing and annotation.</title>
        <authorList>
            <consortium name="The Broad Institute Genomics Platform"/>
            <consortium name="The Broad Institute Genome Sequencing Center for Infectious Disease"/>
            <person name="Wu L."/>
            <person name="Ma J."/>
        </authorList>
    </citation>
    <scope>NUCLEOTIDE SEQUENCE [LARGE SCALE GENOMIC DNA]</scope>
    <source>
        <strain evidence="1 2">IBRC-M 10256</strain>
    </source>
</reference>